<protein>
    <submittedName>
        <fullName evidence="1">Uncharacterized protein</fullName>
    </submittedName>
</protein>
<reference evidence="1" key="1">
    <citation type="submission" date="2020-05" db="EMBL/GenBank/DDBJ databases">
        <title>Large-scale comparative analyses of tick genomes elucidate their genetic diversity and vector capacities.</title>
        <authorList>
            <person name="Jia N."/>
            <person name="Wang J."/>
            <person name="Shi W."/>
            <person name="Du L."/>
            <person name="Sun Y."/>
            <person name="Zhan W."/>
            <person name="Jiang J."/>
            <person name="Wang Q."/>
            <person name="Zhang B."/>
            <person name="Ji P."/>
            <person name="Sakyi L.B."/>
            <person name="Cui X."/>
            <person name="Yuan T."/>
            <person name="Jiang B."/>
            <person name="Yang W."/>
            <person name="Lam T.T.-Y."/>
            <person name="Chang Q."/>
            <person name="Ding S."/>
            <person name="Wang X."/>
            <person name="Zhu J."/>
            <person name="Ruan X."/>
            <person name="Zhao L."/>
            <person name="Wei J."/>
            <person name="Que T."/>
            <person name="Du C."/>
            <person name="Cheng J."/>
            <person name="Dai P."/>
            <person name="Han X."/>
            <person name="Huang E."/>
            <person name="Gao Y."/>
            <person name="Liu J."/>
            <person name="Shao H."/>
            <person name="Ye R."/>
            <person name="Li L."/>
            <person name="Wei W."/>
            <person name="Wang X."/>
            <person name="Wang C."/>
            <person name="Yang T."/>
            <person name="Huo Q."/>
            <person name="Li W."/>
            <person name="Guo W."/>
            <person name="Chen H."/>
            <person name="Zhou L."/>
            <person name="Ni X."/>
            <person name="Tian J."/>
            <person name="Zhou Y."/>
            <person name="Sheng Y."/>
            <person name="Liu T."/>
            <person name="Pan Y."/>
            <person name="Xia L."/>
            <person name="Li J."/>
            <person name="Zhao F."/>
            <person name="Cao W."/>
        </authorList>
    </citation>
    <scope>NUCLEOTIDE SEQUENCE</scope>
    <source>
        <strain evidence="1">Dsil-2018</strain>
    </source>
</reference>
<evidence type="ECO:0000313" key="2">
    <source>
        <dbReference type="Proteomes" id="UP000821865"/>
    </source>
</evidence>
<sequence length="78" mass="8447">MLCAKRVDNNYCESDTGGPAVAAAVSGRFYLVGLLSYSTSCASLGGRIYPSIFTRVDVFASWIGRSLNSVENYKALRE</sequence>
<proteinExistence type="predicted"/>
<name>A0ACB8C566_DERSI</name>
<accession>A0ACB8C566</accession>
<dbReference type="Proteomes" id="UP000821865">
    <property type="component" value="Chromosome 9"/>
</dbReference>
<evidence type="ECO:0000313" key="1">
    <source>
        <dbReference type="EMBL" id="KAH7934007.1"/>
    </source>
</evidence>
<organism evidence="1 2">
    <name type="scientific">Dermacentor silvarum</name>
    <name type="common">Tick</name>
    <dbReference type="NCBI Taxonomy" id="543639"/>
    <lineage>
        <taxon>Eukaryota</taxon>
        <taxon>Metazoa</taxon>
        <taxon>Ecdysozoa</taxon>
        <taxon>Arthropoda</taxon>
        <taxon>Chelicerata</taxon>
        <taxon>Arachnida</taxon>
        <taxon>Acari</taxon>
        <taxon>Parasitiformes</taxon>
        <taxon>Ixodida</taxon>
        <taxon>Ixodoidea</taxon>
        <taxon>Ixodidae</taxon>
        <taxon>Rhipicephalinae</taxon>
        <taxon>Dermacentor</taxon>
    </lineage>
</organism>
<dbReference type="EMBL" id="CM023478">
    <property type="protein sequence ID" value="KAH7934007.1"/>
    <property type="molecule type" value="Genomic_DNA"/>
</dbReference>
<gene>
    <name evidence="1" type="ORF">HPB49_020279</name>
</gene>
<comment type="caution">
    <text evidence="1">The sequence shown here is derived from an EMBL/GenBank/DDBJ whole genome shotgun (WGS) entry which is preliminary data.</text>
</comment>
<keyword evidence="2" id="KW-1185">Reference proteome</keyword>